<proteinExistence type="predicted"/>
<dbReference type="Pfam" id="PF07963">
    <property type="entry name" value="N_methyl"/>
    <property type="match status" value="1"/>
</dbReference>
<dbReference type="RefSeq" id="WP_146871509.1">
    <property type="nucleotide sequence ID" value="NZ_VJWE01000014.1"/>
</dbReference>
<dbReference type="GO" id="GO:0043683">
    <property type="term" value="P:type IV pilus assembly"/>
    <property type="evidence" value="ECO:0007669"/>
    <property type="project" value="InterPro"/>
</dbReference>
<dbReference type="NCBIfam" id="TIGR02532">
    <property type="entry name" value="IV_pilin_GFxxxE"/>
    <property type="match status" value="1"/>
</dbReference>
<protein>
    <submittedName>
        <fullName evidence="2">Type IV pilus assembly protein PilW</fullName>
    </submittedName>
</protein>
<dbReference type="EMBL" id="VJWE01000014">
    <property type="protein sequence ID" value="TWG36723.1"/>
    <property type="molecule type" value="Genomic_DNA"/>
</dbReference>
<keyword evidence="1" id="KW-1133">Transmembrane helix</keyword>
<comment type="caution">
    <text evidence="2">The sequence shown here is derived from an EMBL/GenBank/DDBJ whole genome shotgun (WGS) entry which is preliminary data.</text>
</comment>
<accession>A0A561XKT1</accession>
<dbReference type="Pfam" id="PF16074">
    <property type="entry name" value="PilW"/>
    <property type="match status" value="1"/>
</dbReference>
<gene>
    <name evidence="2" type="ORF">ATF69_3113</name>
</gene>
<dbReference type="InterPro" id="IPR012902">
    <property type="entry name" value="N_methyl_site"/>
</dbReference>
<dbReference type="PROSITE" id="PS00409">
    <property type="entry name" value="PROKAR_NTER_METHYL"/>
    <property type="match status" value="1"/>
</dbReference>
<evidence type="ECO:0000313" key="3">
    <source>
        <dbReference type="Proteomes" id="UP000321485"/>
    </source>
</evidence>
<keyword evidence="1" id="KW-0812">Transmembrane</keyword>
<reference evidence="2 3" key="1">
    <citation type="journal article" date="2015" name="Stand. Genomic Sci.">
        <title>Genomic Encyclopedia of Bacterial and Archaeal Type Strains, Phase III: the genomes of soil and plant-associated and newly described type strains.</title>
        <authorList>
            <person name="Whitman W.B."/>
            <person name="Woyke T."/>
            <person name="Klenk H.P."/>
            <person name="Zhou Y."/>
            <person name="Lilburn T.G."/>
            <person name="Beck B.J."/>
            <person name="De Vos P."/>
            <person name="Vandamme P."/>
            <person name="Eisen J.A."/>
            <person name="Garrity G."/>
            <person name="Hugenholtz P."/>
            <person name="Kyrpides N.C."/>
        </authorList>
    </citation>
    <scope>NUCLEOTIDE SEQUENCE [LARGE SCALE GENOMIC DNA]</scope>
    <source>
        <strain evidence="2 3">DSM 64</strain>
    </source>
</reference>
<keyword evidence="1" id="KW-0472">Membrane</keyword>
<feature type="transmembrane region" description="Helical" evidence="1">
    <location>
        <begin position="25"/>
        <end position="48"/>
    </location>
</feature>
<name>A0A561XKT1_ACIDE</name>
<dbReference type="GeneID" id="51112167"/>
<evidence type="ECO:0000256" key="1">
    <source>
        <dbReference type="SAM" id="Phobius"/>
    </source>
</evidence>
<dbReference type="AlphaFoldDB" id="A0A561XKT1"/>
<dbReference type="Proteomes" id="UP000321485">
    <property type="component" value="Unassembled WGS sequence"/>
</dbReference>
<dbReference type="InterPro" id="IPR032092">
    <property type="entry name" value="PilW"/>
</dbReference>
<evidence type="ECO:0000313" key="2">
    <source>
        <dbReference type="EMBL" id="TWG36723.1"/>
    </source>
</evidence>
<sequence>MMKWSTFLASGGAQRQDSRQKGVTLVELMVAMALGLLIALAAAAALLVSRQGFAAVDAASQLRDNGRYLQSLTQRLGVQAGYRDVKFATDTTAKANQSYGATAPPPNIFGLNNASRTSTATWDAGTVRTSGQVGYGSDILVLRHQTSSSTPDATSSDGTMIDCAGVASTAVPTGLDDKLVSILHVGVGSDGEPALLCSRSDTGAAPYDVQPIISGVENFQVLYGVDGIGPGNTTVPIPSASADSIPERYLRADQLTVAGNDAATYANWQRVRSIRIGVVLRGPPGSAIDNASQTFYPLGVSKASGSGTPGSGFANNSTDPGTAYTPTVDSRLRQVVTFTVHLRNFQGEY</sequence>
<organism evidence="2 3">
    <name type="scientific">Acidovorax delafieldii</name>
    <name type="common">Pseudomonas delafieldii</name>
    <dbReference type="NCBI Taxonomy" id="47920"/>
    <lineage>
        <taxon>Bacteria</taxon>
        <taxon>Pseudomonadati</taxon>
        <taxon>Pseudomonadota</taxon>
        <taxon>Betaproteobacteria</taxon>
        <taxon>Burkholderiales</taxon>
        <taxon>Comamonadaceae</taxon>
        <taxon>Acidovorax</taxon>
    </lineage>
</organism>